<organism evidence="10 11">
    <name type="scientific">Punica granatum</name>
    <name type="common">Pomegranate</name>
    <dbReference type="NCBI Taxonomy" id="22663"/>
    <lineage>
        <taxon>Eukaryota</taxon>
        <taxon>Viridiplantae</taxon>
        <taxon>Streptophyta</taxon>
        <taxon>Embryophyta</taxon>
        <taxon>Tracheophyta</taxon>
        <taxon>Spermatophyta</taxon>
        <taxon>Magnoliopsida</taxon>
        <taxon>eudicotyledons</taxon>
        <taxon>Gunneridae</taxon>
        <taxon>Pentapetalae</taxon>
        <taxon>rosids</taxon>
        <taxon>malvids</taxon>
        <taxon>Myrtales</taxon>
        <taxon>Lythraceae</taxon>
        <taxon>Punica</taxon>
    </lineage>
</organism>
<gene>
    <name evidence="13" type="primary">LOC116193604</name>
    <name evidence="10" type="ORF">CDL15_Pgr022094</name>
</gene>
<protein>
    <submittedName>
        <fullName evidence="13">Ankyrin repeat-containing protein BDA1-like</fullName>
    </submittedName>
</protein>
<dbReference type="InterPro" id="IPR002110">
    <property type="entry name" value="Ankyrin_rpt"/>
</dbReference>
<reference evidence="11" key="1">
    <citation type="journal article" date="2017" name="Plant J.">
        <title>The pomegranate (Punica granatum L.) genome and the genomics of punicalagin biosynthesis.</title>
        <authorList>
            <person name="Qin G."/>
            <person name="Xu C."/>
            <person name="Ming R."/>
            <person name="Tang H."/>
            <person name="Guyot R."/>
            <person name="Kramer E.M."/>
            <person name="Hu Y."/>
            <person name="Yi X."/>
            <person name="Qi Y."/>
            <person name="Xu X."/>
            <person name="Gao Z."/>
            <person name="Pan H."/>
            <person name="Jian J."/>
            <person name="Tian Y."/>
            <person name="Yue Z."/>
            <person name="Xu Y."/>
        </authorList>
    </citation>
    <scope>NUCLEOTIDE SEQUENCE [LARGE SCALE GENOMIC DNA]</scope>
    <source>
        <strain evidence="11">cv. Dabenzi</strain>
    </source>
</reference>
<dbReference type="GO" id="GO:0005886">
    <property type="term" value="C:plasma membrane"/>
    <property type="evidence" value="ECO:0007669"/>
    <property type="project" value="TreeGrafter"/>
</dbReference>
<dbReference type="PANTHER" id="PTHR24186:SF37">
    <property type="entry name" value="PGG DOMAIN-CONTAINING PROTEIN"/>
    <property type="match status" value="1"/>
</dbReference>
<dbReference type="OrthoDB" id="7729168at2759"/>
<evidence type="ECO:0000256" key="7">
    <source>
        <dbReference type="PROSITE-ProRule" id="PRU00023"/>
    </source>
</evidence>
<dbReference type="InterPro" id="IPR026961">
    <property type="entry name" value="PGG_dom"/>
</dbReference>
<evidence type="ECO:0000256" key="8">
    <source>
        <dbReference type="SAM" id="Phobius"/>
    </source>
</evidence>
<evidence type="ECO:0000256" key="2">
    <source>
        <dbReference type="ARBA" id="ARBA00022692"/>
    </source>
</evidence>
<feature type="repeat" description="ANK" evidence="7">
    <location>
        <begin position="70"/>
        <end position="92"/>
    </location>
</feature>
<dbReference type="PROSITE" id="PS50088">
    <property type="entry name" value="ANK_REPEAT"/>
    <property type="match status" value="3"/>
</dbReference>
<dbReference type="InterPro" id="IPR036770">
    <property type="entry name" value="Ankyrin_rpt-contain_sf"/>
</dbReference>
<keyword evidence="5 7" id="KW-0040">ANK repeat</keyword>
<dbReference type="GeneID" id="116193604"/>
<sequence length="458" mass="50230">MERRLHRAALEGNVPSLLQLLREDELVLERSLVGPHSDTPLHVAAMLGHSEFVSKILSLKPELACELNSQRSTPLHLAAAKGYVDIVKGLLNACKEACLVSDKYGRNPLQVAAVKGKVKVLEALVQVAAEAARIVNKSGETVLHMCVKNNKLESLKVLVGMFGGEDEFIDWKDKDGNSALHLAAADGQFETVDFLTTHTRADIHSRNLEGFMALDLLAQSTTGTKEKAIADNQTMSKQTRVSPLSRASKFPSGAYNWKKHFKRQNSWLERMRNSLMVVATLTATMAFQAGMNPPGGVWQDNAGDNSTSVPVNNTISYFGLVVPGNSTITHLAGITVMGDSYYGVYLAFLVFNTIGFIASLSIIVLLISGLPMRRRLFVGVLMVIMWIVITSMALTYAISIIFLTPRGRGLPYEIISLGILAWTGLMTLLVGLHIIRLIGKALRACIRAVTHRRRRIMV</sequence>
<dbReference type="RefSeq" id="XP_031378205.1">
    <property type="nucleotide sequence ID" value="XM_031522345.1"/>
</dbReference>
<accession>A0A218VST3</accession>
<evidence type="ECO:0000256" key="3">
    <source>
        <dbReference type="ARBA" id="ARBA00022737"/>
    </source>
</evidence>
<reference evidence="13" key="4">
    <citation type="submission" date="2025-04" db="UniProtKB">
        <authorList>
            <consortium name="RefSeq"/>
        </authorList>
    </citation>
    <scope>IDENTIFICATION</scope>
    <source>
        <tissue evidence="13">Leaf</tissue>
    </source>
</reference>
<keyword evidence="3" id="KW-0677">Repeat</keyword>
<name>A0A218VST3_PUNGR</name>
<evidence type="ECO:0000313" key="12">
    <source>
        <dbReference type="Proteomes" id="UP000515151"/>
    </source>
</evidence>
<evidence type="ECO:0000313" key="11">
    <source>
        <dbReference type="Proteomes" id="UP000197138"/>
    </source>
</evidence>
<feature type="repeat" description="ANK" evidence="7">
    <location>
        <begin position="175"/>
        <end position="195"/>
    </location>
</feature>
<dbReference type="SMART" id="SM00248">
    <property type="entry name" value="ANK"/>
    <property type="match status" value="5"/>
</dbReference>
<evidence type="ECO:0000256" key="1">
    <source>
        <dbReference type="ARBA" id="ARBA00004141"/>
    </source>
</evidence>
<evidence type="ECO:0000256" key="6">
    <source>
        <dbReference type="ARBA" id="ARBA00023136"/>
    </source>
</evidence>
<dbReference type="EMBL" id="MTKT01006103">
    <property type="protein sequence ID" value="OWM63349.1"/>
    <property type="molecule type" value="Genomic_DNA"/>
</dbReference>
<feature type="transmembrane region" description="Helical" evidence="8">
    <location>
        <begin position="414"/>
        <end position="435"/>
    </location>
</feature>
<dbReference type="Pfam" id="PF13962">
    <property type="entry name" value="PGG"/>
    <property type="match status" value="1"/>
</dbReference>
<comment type="subcellular location">
    <subcellularLocation>
        <location evidence="1">Membrane</location>
        <topology evidence="1">Multi-pass membrane protein</topology>
    </subcellularLocation>
</comment>
<dbReference type="PROSITE" id="PS50297">
    <property type="entry name" value="ANK_REP_REGION"/>
    <property type="match status" value="3"/>
</dbReference>
<dbReference type="SUPFAM" id="SSF48403">
    <property type="entry name" value="Ankyrin repeat"/>
    <property type="match status" value="1"/>
</dbReference>
<dbReference type="AlphaFoldDB" id="A0A218VST3"/>
<feature type="repeat" description="ANK" evidence="7">
    <location>
        <begin position="104"/>
        <end position="130"/>
    </location>
</feature>
<dbReference type="PANTHER" id="PTHR24186">
    <property type="entry name" value="PROTEIN PHOSPHATASE 1 REGULATORY SUBUNIT"/>
    <property type="match status" value="1"/>
</dbReference>
<keyword evidence="6 8" id="KW-0472">Membrane</keyword>
<evidence type="ECO:0000259" key="9">
    <source>
        <dbReference type="Pfam" id="PF13962"/>
    </source>
</evidence>
<reference evidence="12" key="3">
    <citation type="journal article" date="2020" name="Plant Biotechnol. J.">
        <title>The pomegranate (Punica granatum L.) draft genome dissects genetic divergence between soft- and hard-seeded cultivars.</title>
        <authorList>
            <person name="Luo X."/>
            <person name="Li H."/>
            <person name="Wu Z."/>
            <person name="Yao W."/>
            <person name="Zhao P."/>
            <person name="Cao D."/>
            <person name="Yu H."/>
            <person name="Li K."/>
            <person name="Poudel K."/>
            <person name="Zhao D."/>
            <person name="Zhang F."/>
            <person name="Xia X."/>
            <person name="Chen L."/>
            <person name="Wang Q."/>
            <person name="Jing D."/>
            <person name="Cao S."/>
        </authorList>
    </citation>
    <scope>NUCLEOTIDE SEQUENCE [LARGE SCALE GENOMIC DNA]</scope>
</reference>
<dbReference type="Pfam" id="PF12796">
    <property type="entry name" value="Ank_2"/>
    <property type="match status" value="2"/>
</dbReference>
<evidence type="ECO:0000313" key="10">
    <source>
        <dbReference type="EMBL" id="OWM63349.1"/>
    </source>
</evidence>
<keyword evidence="12" id="KW-1185">Reference proteome</keyword>
<keyword evidence="4 8" id="KW-1133">Transmembrane helix</keyword>
<evidence type="ECO:0000256" key="5">
    <source>
        <dbReference type="ARBA" id="ARBA00023043"/>
    </source>
</evidence>
<dbReference type="Proteomes" id="UP000197138">
    <property type="component" value="Unassembled WGS sequence"/>
</dbReference>
<proteinExistence type="predicted"/>
<evidence type="ECO:0000256" key="4">
    <source>
        <dbReference type="ARBA" id="ARBA00022989"/>
    </source>
</evidence>
<evidence type="ECO:0000313" key="13">
    <source>
        <dbReference type="RefSeq" id="XP_031378205.1"/>
    </source>
</evidence>
<dbReference type="Gene3D" id="1.25.40.20">
    <property type="entry name" value="Ankyrin repeat-containing domain"/>
    <property type="match status" value="1"/>
</dbReference>
<dbReference type="Proteomes" id="UP000515151">
    <property type="component" value="Chromosome 1"/>
</dbReference>
<reference evidence="10" key="2">
    <citation type="submission" date="2017-06" db="EMBL/GenBank/DDBJ databases">
        <title>The pomegranate genome and the genomics of punicalagin biosynthesis.</title>
        <authorList>
            <person name="Xu C."/>
        </authorList>
    </citation>
    <scope>NUCLEOTIDE SEQUENCE [LARGE SCALE GENOMIC DNA]</scope>
    <source>
        <tissue evidence="10">Fresh leaf</tissue>
    </source>
</reference>
<feature type="transmembrane region" description="Helical" evidence="8">
    <location>
        <begin position="376"/>
        <end position="402"/>
    </location>
</feature>
<keyword evidence="2 8" id="KW-0812">Transmembrane</keyword>
<feature type="domain" description="PGG" evidence="9">
    <location>
        <begin position="266"/>
        <end position="401"/>
    </location>
</feature>
<feature type="transmembrane region" description="Helical" evidence="8">
    <location>
        <begin position="344"/>
        <end position="367"/>
    </location>
</feature>